<evidence type="ECO:0000313" key="2">
    <source>
        <dbReference type="Proteomes" id="UP000023152"/>
    </source>
</evidence>
<reference evidence="1 2" key="1">
    <citation type="journal article" date="2013" name="Curr. Biol.">
        <title>The Genome of the Foraminiferan Reticulomyxa filosa.</title>
        <authorList>
            <person name="Glockner G."/>
            <person name="Hulsmann N."/>
            <person name="Schleicher M."/>
            <person name="Noegel A.A."/>
            <person name="Eichinger L."/>
            <person name="Gallinger C."/>
            <person name="Pawlowski J."/>
            <person name="Sierra R."/>
            <person name="Euteneuer U."/>
            <person name="Pillet L."/>
            <person name="Moustafa A."/>
            <person name="Platzer M."/>
            <person name="Groth M."/>
            <person name="Szafranski K."/>
            <person name="Schliwa M."/>
        </authorList>
    </citation>
    <scope>NUCLEOTIDE SEQUENCE [LARGE SCALE GENOMIC DNA]</scope>
</reference>
<comment type="caution">
    <text evidence="1">The sequence shown here is derived from an EMBL/GenBank/DDBJ whole genome shotgun (WGS) entry which is preliminary data.</text>
</comment>
<accession>X6P774</accession>
<protein>
    <submittedName>
        <fullName evidence="1">Uncharacterized protein</fullName>
    </submittedName>
</protein>
<evidence type="ECO:0000313" key="1">
    <source>
        <dbReference type="EMBL" id="ETO33487.1"/>
    </source>
</evidence>
<dbReference type="AlphaFoldDB" id="X6P774"/>
<gene>
    <name evidence="1" type="ORF">RFI_03611</name>
</gene>
<dbReference type="Proteomes" id="UP000023152">
    <property type="component" value="Unassembled WGS sequence"/>
</dbReference>
<dbReference type="OrthoDB" id="2963168at2759"/>
<sequence length="143" mass="16933">MAPSLIAEYVMTYTYGLKCVRFWAESDGEEGKLWSEDDGRYVYEEGFEIFVRKGTKMNVHDPPKLQYFQPLNKGDKEVTIEIHQSNEEDPNDLPNDWWEGPDVETKEIPIAFFFNRAEIQVKVELENYPDKERFIKIDWLKGM</sequence>
<organism evidence="1 2">
    <name type="scientific">Reticulomyxa filosa</name>
    <dbReference type="NCBI Taxonomy" id="46433"/>
    <lineage>
        <taxon>Eukaryota</taxon>
        <taxon>Sar</taxon>
        <taxon>Rhizaria</taxon>
        <taxon>Retaria</taxon>
        <taxon>Foraminifera</taxon>
        <taxon>Monothalamids</taxon>
        <taxon>Reticulomyxidae</taxon>
        <taxon>Reticulomyxa</taxon>
    </lineage>
</organism>
<keyword evidence="2" id="KW-1185">Reference proteome</keyword>
<proteinExistence type="predicted"/>
<name>X6P774_RETFI</name>
<dbReference type="EMBL" id="ASPP01003354">
    <property type="protein sequence ID" value="ETO33487.1"/>
    <property type="molecule type" value="Genomic_DNA"/>
</dbReference>